<dbReference type="SUPFAM" id="SSF53474">
    <property type="entry name" value="alpha/beta-Hydrolases"/>
    <property type="match status" value="1"/>
</dbReference>
<dbReference type="GO" id="GO:0005930">
    <property type="term" value="C:axoneme"/>
    <property type="evidence" value="ECO:0007669"/>
    <property type="project" value="UniProtKB-SubCell"/>
</dbReference>
<proteinExistence type="predicted"/>
<reference evidence="2 3" key="1">
    <citation type="journal article" date="2010" name="Plant Cell">
        <title>The Chlorella variabilis NC64A genome reveals adaptation to photosymbiosis, coevolution with viruses, and cryptic sex.</title>
        <authorList>
            <person name="Blanc G."/>
            <person name="Duncan G."/>
            <person name="Agarkova I."/>
            <person name="Borodovsky M."/>
            <person name="Gurnon J."/>
            <person name="Kuo A."/>
            <person name="Lindquist E."/>
            <person name="Lucas S."/>
            <person name="Pangilinan J."/>
            <person name="Polle J."/>
            <person name="Salamov A."/>
            <person name="Terry A."/>
            <person name="Yamada T."/>
            <person name="Dunigan D.D."/>
            <person name="Grigoriev I.V."/>
            <person name="Claverie J.M."/>
            <person name="Van Etten J.L."/>
        </authorList>
    </citation>
    <scope>NUCLEOTIDE SEQUENCE [LARGE SCALE GENOMIC DNA]</scope>
    <source>
        <strain evidence="2 3">NC64A</strain>
    </source>
</reference>
<dbReference type="KEGG" id="cvr:CHLNCDRAFT_139249"/>
<dbReference type="SUPFAM" id="SSF52047">
    <property type="entry name" value="RNI-like"/>
    <property type="match status" value="1"/>
</dbReference>
<comment type="subcellular location">
    <subcellularLocation>
        <location evidence="1">Cytoplasm</location>
        <location evidence="1">Cytoskeleton</location>
        <location evidence="1">Cilium axoneme</location>
    </subcellularLocation>
</comment>
<evidence type="ECO:0000313" key="3">
    <source>
        <dbReference type="Proteomes" id="UP000008141"/>
    </source>
</evidence>
<dbReference type="GO" id="GO:0015996">
    <property type="term" value="P:chlorophyll catabolic process"/>
    <property type="evidence" value="ECO:0007669"/>
    <property type="project" value="TreeGrafter"/>
</dbReference>
<dbReference type="Gene3D" id="3.40.50.1820">
    <property type="entry name" value="alpha/beta hydrolase"/>
    <property type="match status" value="1"/>
</dbReference>
<dbReference type="OrthoDB" id="508050at2759"/>
<dbReference type="RefSeq" id="XP_005844231.1">
    <property type="nucleotide sequence ID" value="XM_005844169.1"/>
</dbReference>
<gene>
    <name evidence="2" type="ORF">CHLNCDRAFT_139249</name>
</gene>
<dbReference type="GO" id="GO:0047746">
    <property type="term" value="F:chlorophyllase activity"/>
    <property type="evidence" value="ECO:0007669"/>
    <property type="project" value="TreeGrafter"/>
</dbReference>
<dbReference type="InterPro" id="IPR029058">
    <property type="entry name" value="AB_hydrolase_fold"/>
</dbReference>
<accession>E1ZPV3</accession>
<name>E1ZPV3_CHLVA</name>
<organism evidence="3">
    <name type="scientific">Chlorella variabilis</name>
    <name type="common">Green alga</name>
    <dbReference type="NCBI Taxonomy" id="554065"/>
    <lineage>
        <taxon>Eukaryota</taxon>
        <taxon>Viridiplantae</taxon>
        <taxon>Chlorophyta</taxon>
        <taxon>core chlorophytes</taxon>
        <taxon>Trebouxiophyceae</taxon>
        <taxon>Chlorellales</taxon>
        <taxon>Chlorellaceae</taxon>
        <taxon>Chlorella clade</taxon>
        <taxon>Chlorella</taxon>
    </lineage>
</organism>
<dbReference type="GeneID" id="17351605"/>
<evidence type="ECO:0000256" key="1">
    <source>
        <dbReference type="ARBA" id="ARBA00004430"/>
    </source>
</evidence>
<dbReference type="EMBL" id="GL433858">
    <property type="protein sequence ID" value="EFN52129.1"/>
    <property type="molecule type" value="Genomic_DNA"/>
</dbReference>
<protein>
    <submittedName>
        <fullName evidence="2">Uncharacterized protein</fullName>
    </submittedName>
</protein>
<dbReference type="Pfam" id="PF07224">
    <property type="entry name" value="Chlorophyllase"/>
    <property type="match status" value="1"/>
</dbReference>
<sequence>MAALHASHVQHLAAGTSLRQLNLDGCFAGGGLLPRLVHSCPAVEAVSLIGCTGLGDADLAALAELPQLRDLALAPVLAANRGSLEKLELAGCAALTDDVLLHLLPELEQEQEGLQQQIIATAAAICCTQLTLLELPGHISRTYEEPSPKAAAENPQELESIYMVLGHEILVTAMSGIGMALPYEGVGPCRQLRQVSNISLDLSAAATGCRSVQCLLNLRVTMPLNSSCANIPAPYPTVYWISGFTCQSQYYSTMVNRIASHGYAVVQYDRKEGIFQPSSEQETLYYEQIMAWRNWANLTWKESPGSFAGMFAPGPIAVVGHSMGGGLTAIQAGLHQQEVGAAVLLDPIDFTSQSLRVARRFLADYHQPVMVVTAGHMSFVDPGPGQVFFGGTTICPAAGDSTSILPDASALVISYLEYKLQGQEAVESLTLAWAAAKPEQQLTLAIKGAPAA</sequence>
<evidence type="ECO:0000313" key="2">
    <source>
        <dbReference type="EMBL" id="EFN52129.1"/>
    </source>
</evidence>
<dbReference type="Proteomes" id="UP000008141">
    <property type="component" value="Unassembled WGS sequence"/>
</dbReference>
<dbReference type="Gene3D" id="3.80.10.10">
    <property type="entry name" value="Ribonuclease Inhibitor"/>
    <property type="match status" value="1"/>
</dbReference>
<dbReference type="InParanoid" id="E1ZPV3"/>
<keyword evidence="3" id="KW-1185">Reference proteome</keyword>
<dbReference type="InterPro" id="IPR017395">
    <property type="entry name" value="Chlorophyllase-like"/>
</dbReference>
<dbReference type="PANTHER" id="PTHR33428:SF14">
    <property type="entry name" value="CARBOXYLESTERASE TYPE B DOMAIN-CONTAINING PROTEIN"/>
    <property type="match status" value="1"/>
</dbReference>
<dbReference type="InterPro" id="IPR032675">
    <property type="entry name" value="LRR_dom_sf"/>
</dbReference>
<dbReference type="PANTHER" id="PTHR33428">
    <property type="entry name" value="CHLOROPHYLLASE-2, CHLOROPLASTIC"/>
    <property type="match status" value="1"/>
</dbReference>
<dbReference type="AlphaFoldDB" id="E1ZPV3"/>